<comment type="caution">
    <text evidence="2">The sequence shown here is derived from an EMBL/GenBank/DDBJ whole genome shotgun (WGS) entry which is preliminary data.</text>
</comment>
<proteinExistence type="predicted"/>
<evidence type="ECO:0000313" key="2">
    <source>
        <dbReference type="EMBL" id="MFD2091776.1"/>
    </source>
</evidence>
<dbReference type="RefSeq" id="WP_376874382.1">
    <property type="nucleotide sequence ID" value="NZ_JBHUHP010000009.1"/>
</dbReference>
<protein>
    <submittedName>
        <fullName evidence="2">Septation protein SepH</fullName>
    </submittedName>
</protein>
<sequence>MRTLRLVALSDDGKSLVLAVDGTDGAEGERFELPVDDRVRAAARGDARRLTQIDVDAGVELPPRVIQARIRAGETPEQVAAASGTRVERIMRFAHPVIQERARVAEQAREARVRLSEGLTGGVLHQFMTERLRLIDTDVEAVVWDAHRTDDGTWQVTGAWRAGAKSGLTRWTFDLHSRTVTPSDAATMDFAEGTRLVRVVPDVPAGGIVAAHRPRSVSVVRSETGDEPVVHDTVTPEILPADLLAHDDDEPVRDVHPASGSPADDHALDDLLDEVADHDTIVLGRPGQDGEDEDPRARIPAWEDIVFGVRRHR</sequence>
<dbReference type="EMBL" id="JBHUHP010000009">
    <property type="protein sequence ID" value="MFD2091776.1"/>
    <property type="molecule type" value="Genomic_DNA"/>
</dbReference>
<keyword evidence="3" id="KW-1185">Reference proteome</keyword>
<organism evidence="2 3">
    <name type="scientific">Blastococcus deserti</name>
    <dbReference type="NCBI Taxonomy" id="2259033"/>
    <lineage>
        <taxon>Bacteria</taxon>
        <taxon>Bacillati</taxon>
        <taxon>Actinomycetota</taxon>
        <taxon>Actinomycetes</taxon>
        <taxon>Geodermatophilales</taxon>
        <taxon>Geodermatophilaceae</taxon>
        <taxon>Blastococcus</taxon>
    </lineage>
</organism>
<dbReference type="NCBIfam" id="NF040712">
    <property type="entry name" value="SepH"/>
    <property type="match status" value="1"/>
</dbReference>
<reference evidence="3" key="1">
    <citation type="journal article" date="2019" name="Int. J. Syst. Evol. Microbiol.">
        <title>The Global Catalogue of Microorganisms (GCM) 10K type strain sequencing project: providing services to taxonomists for standard genome sequencing and annotation.</title>
        <authorList>
            <consortium name="The Broad Institute Genomics Platform"/>
            <consortium name="The Broad Institute Genome Sequencing Center for Infectious Disease"/>
            <person name="Wu L."/>
            <person name="Ma J."/>
        </authorList>
    </citation>
    <scope>NUCLEOTIDE SEQUENCE [LARGE SCALE GENOMIC DNA]</scope>
    <source>
        <strain evidence="3">JCM 3338</strain>
    </source>
</reference>
<accession>A0ABW4X8N4</accession>
<name>A0ABW4X8N4_9ACTN</name>
<gene>
    <name evidence="2" type="primary">sepH</name>
    <name evidence="2" type="ORF">ACFSHS_09340</name>
</gene>
<dbReference type="InterPro" id="IPR021421">
    <property type="entry name" value="DUF3071"/>
</dbReference>
<dbReference type="Pfam" id="PF11268">
    <property type="entry name" value="DUF3071"/>
    <property type="match status" value="1"/>
</dbReference>
<dbReference type="InterPro" id="IPR047682">
    <property type="entry name" value="SepH-like"/>
</dbReference>
<dbReference type="Proteomes" id="UP001597402">
    <property type="component" value="Unassembled WGS sequence"/>
</dbReference>
<evidence type="ECO:0000313" key="3">
    <source>
        <dbReference type="Proteomes" id="UP001597402"/>
    </source>
</evidence>
<feature type="domain" description="DUF3071" evidence="1">
    <location>
        <begin position="1"/>
        <end position="173"/>
    </location>
</feature>
<evidence type="ECO:0000259" key="1">
    <source>
        <dbReference type="Pfam" id="PF11268"/>
    </source>
</evidence>